<dbReference type="SMART" id="SM00494">
    <property type="entry name" value="ChtBD2"/>
    <property type="match status" value="1"/>
</dbReference>
<proteinExistence type="predicted"/>
<gene>
    <name evidence="3" type="ORF">DMN91_004593</name>
</gene>
<dbReference type="EMBL" id="QOIP01000005">
    <property type="protein sequence ID" value="RLU22315.1"/>
    <property type="molecule type" value="Genomic_DNA"/>
</dbReference>
<evidence type="ECO:0000256" key="1">
    <source>
        <dbReference type="SAM" id="SignalP"/>
    </source>
</evidence>
<feature type="signal peptide" evidence="1">
    <location>
        <begin position="1"/>
        <end position="20"/>
    </location>
</feature>
<dbReference type="SUPFAM" id="SSF57625">
    <property type="entry name" value="Invertebrate chitin-binding proteins"/>
    <property type="match status" value="1"/>
</dbReference>
<keyword evidence="1" id="KW-0732">Signal</keyword>
<accession>A0A3L8DPF4</accession>
<dbReference type="Gene3D" id="2.170.140.10">
    <property type="entry name" value="Chitin binding domain"/>
    <property type="match status" value="1"/>
</dbReference>
<dbReference type="AlphaFoldDB" id="A0A3L8DPF4"/>
<name>A0A3L8DPF4_OOCBI</name>
<feature type="chain" id="PRO_5017987175" description="Chitin-binding type-2 domain-containing protein" evidence="1">
    <location>
        <begin position="21"/>
        <end position="76"/>
    </location>
</feature>
<dbReference type="PROSITE" id="PS50940">
    <property type="entry name" value="CHIT_BIND_II"/>
    <property type="match status" value="1"/>
</dbReference>
<sequence>MKSCVVLLCFILCTAPFVMSQSQAYVLPYPGDCSKYQQCDQSGCFVMSCGRGTEFNPAIGTCDYPLRDRSGCSNRG</sequence>
<reference evidence="3" key="1">
    <citation type="journal article" date="2018" name="Genome Res.">
        <title>The genomic architecture and molecular evolution of ant odorant receptors.</title>
        <authorList>
            <person name="McKenzie S.K."/>
            <person name="Kronauer D.J.C."/>
        </authorList>
    </citation>
    <scope>NUCLEOTIDE SEQUENCE [LARGE SCALE GENOMIC DNA]</scope>
    <source>
        <strain evidence="3">Clonal line C1</strain>
    </source>
</reference>
<protein>
    <recommendedName>
        <fullName evidence="2">Chitin-binding type-2 domain-containing protein</fullName>
    </recommendedName>
</protein>
<evidence type="ECO:0000313" key="3">
    <source>
        <dbReference type="EMBL" id="RLU22315.1"/>
    </source>
</evidence>
<organism evidence="3">
    <name type="scientific">Ooceraea biroi</name>
    <name type="common">Clonal raider ant</name>
    <name type="synonym">Cerapachys biroi</name>
    <dbReference type="NCBI Taxonomy" id="2015173"/>
    <lineage>
        <taxon>Eukaryota</taxon>
        <taxon>Metazoa</taxon>
        <taxon>Ecdysozoa</taxon>
        <taxon>Arthropoda</taxon>
        <taxon>Hexapoda</taxon>
        <taxon>Insecta</taxon>
        <taxon>Pterygota</taxon>
        <taxon>Neoptera</taxon>
        <taxon>Endopterygota</taxon>
        <taxon>Hymenoptera</taxon>
        <taxon>Apocrita</taxon>
        <taxon>Aculeata</taxon>
        <taxon>Formicoidea</taxon>
        <taxon>Formicidae</taxon>
        <taxon>Dorylinae</taxon>
        <taxon>Ooceraea</taxon>
    </lineage>
</organism>
<reference evidence="3" key="2">
    <citation type="submission" date="2018-07" db="EMBL/GenBank/DDBJ databases">
        <authorList>
            <person name="Mckenzie S.K."/>
            <person name="Kronauer D.J.C."/>
        </authorList>
    </citation>
    <scope>NUCLEOTIDE SEQUENCE</scope>
    <source>
        <strain evidence="3">Clonal line C1</strain>
    </source>
</reference>
<feature type="domain" description="Chitin-binding type-2" evidence="2">
    <location>
        <begin position="10"/>
        <end position="74"/>
    </location>
</feature>
<dbReference type="Proteomes" id="UP000279307">
    <property type="component" value="Chromosome 5"/>
</dbReference>
<dbReference type="GO" id="GO:0008061">
    <property type="term" value="F:chitin binding"/>
    <property type="evidence" value="ECO:0007669"/>
    <property type="project" value="InterPro"/>
</dbReference>
<evidence type="ECO:0000259" key="2">
    <source>
        <dbReference type="PROSITE" id="PS50940"/>
    </source>
</evidence>
<dbReference type="Pfam" id="PF01607">
    <property type="entry name" value="CBM_14"/>
    <property type="match status" value="1"/>
</dbReference>
<dbReference type="OrthoDB" id="6020543at2759"/>
<comment type="caution">
    <text evidence="3">The sequence shown here is derived from an EMBL/GenBank/DDBJ whole genome shotgun (WGS) entry which is preliminary data.</text>
</comment>
<dbReference type="InterPro" id="IPR036508">
    <property type="entry name" value="Chitin-bd_dom_sf"/>
</dbReference>
<dbReference type="InterPro" id="IPR002557">
    <property type="entry name" value="Chitin-bd_dom"/>
</dbReference>
<dbReference type="GO" id="GO:0005576">
    <property type="term" value="C:extracellular region"/>
    <property type="evidence" value="ECO:0007669"/>
    <property type="project" value="InterPro"/>
</dbReference>